<dbReference type="NCBIfam" id="TIGR02322">
    <property type="entry name" value="phosphon_PhnN"/>
    <property type="match status" value="1"/>
</dbReference>
<dbReference type="Proteomes" id="UP001597322">
    <property type="component" value="Unassembled WGS sequence"/>
</dbReference>
<dbReference type="RefSeq" id="WP_377396729.1">
    <property type="nucleotide sequence ID" value="NZ_JBHUEQ010000004.1"/>
</dbReference>
<dbReference type="EC" id="2.7.4.23" evidence="6"/>
<proteinExistence type="inferred from homology"/>
<evidence type="ECO:0000256" key="1">
    <source>
        <dbReference type="ARBA" id="ARBA00000373"/>
    </source>
</evidence>
<evidence type="ECO:0000259" key="7">
    <source>
        <dbReference type="SMART" id="SM00072"/>
    </source>
</evidence>
<feature type="domain" description="Guanylate kinase/L-type calcium channel beta subunit" evidence="7">
    <location>
        <begin position="8"/>
        <end position="188"/>
    </location>
</feature>
<comment type="similarity">
    <text evidence="6">Belongs to the ribose 1,5-bisphosphokinase family.</text>
</comment>
<organism evidence="8 9">
    <name type="scientific">Rhizobium helianthi</name>
    <dbReference type="NCBI Taxonomy" id="1132695"/>
    <lineage>
        <taxon>Bacteria</taxon>
        <taxon>Pseudomonadati</taxon>
        <taxon>Pseudomonadota</taxon>
        <taxon>Alphaproteobacteria</taxon>
        <taxon>Hyphomicrobiales</taxon>
        <taxon>Rhizobiaceae</taxon>
        <taxon>Rhizobium/Agrobacterium group</taxon>
        <taxon>Rhizobium</taxon>
    </lineage>
</organism>
<dbReference type="SUPFAM" id="SSF52540">
    <property type="entry name" value="P-loop containing nucleoside triphosphate hydrolases"/>
    <property type="match status" value="1"/>
</dbReference>
<comment type="caution">
    <text evidence="8">The sequence shown here is derived from an EMBL/GenBank/DDBJ whole genome shotgun (WGS) entry which is preliminary data.</text>
</comment>
<name>A0ABW4LZJ9_9HYPH</name>
<dbReference type="Gene3D" id="3.40.50.300">
    <property type="entry name" value="P-loop containing nucleotide triphosphate hydrolases"/>
    <property type="match status" value="1"/>
</dbReference>
<evidence type="ECO:0000256" key="2">
    <source>
        <dbReference type="ARBA" id="ARBA00005069"/>
    </source>
</evidence>
<gene>
    <name evidence="6 8" type="primary">phnN</name>
    <name evidence="8" type="ORF">ACFSE1_03720</name>
</gene>
<evidence type="ECO:0000313" key="8">
    <source>
        <dbReference type="EMBL" id="MFD1744561.1"/>
    </source>
</evidence>
<evidence type="ECO:0000256" key="6">
    <source>
        <dbReference type="HAMAP-Rule" id="MF_00836"/>
    </source>
</evidence>
<comment type="pathway">
    <text evidence="2 6">Metabolic intermediate biosynthesis; 5-phospho-alpha-D-ribose 1-diphosphate biosynthesis; 5-phospho-alpha-D-ribose 1-diphosphate from D-ribose 5-phosphate (route II): step 3/3.</text>
</comment>
<dbReference type="InterPro" id="IPR027417">
    <property type="entry name" value="P-loop_NTPase"/>
</dbReference>
<keyword evidence="3 6" id="KW-0808">Transferase</keyword>
<sequence>MSIGKPSTGILIVVVGPSGVGKDTVIAHAARHFAADARVRFVRRWITRPQDAGGEDHRPVDPDAFLAHEASGGFAVSWRAHGLCYGIPYESREELNTAPCLIVNGSRSALPLFLIAFPRVAVVEITARPEILAARLAMRGRESHAQIAARLSHRPTETAISCQTWTIDNSEAPEKAGLAFISIIRDYVAAS</sequence>
<evidence type="ECO:0000256" key="4">
    <source>
        <dbReference type="ARBA" id="ARBA00022741"/>
    </source>
</evidence>
<protein>
    <recommendedName>
        <fullName evidence="6">Ribose 1,5-bisphosphate phosphokinase PhnN</fullName>
        <ecNumber evidence="6">2.7.4.23</ecNumber>
    </recommendedName>
    <alternativeName>
        <fullName evidence="6">Ribose 1,5-bisphosphokinase</fullName>
    </alternativeName>
</protein>
<dbReference type="InterPro" id="IPR008145">
    <property type="entry name" value="GK/Ca_channel_bsu"/>
</dbReference>
<accession>A0ABW4LZJ9</accession>
<evidence type="ECO:0000313" key="9">
    <source>
        <dbReference type="Proteomes" id="UP001597322"/>
    </source>
</evidence>
<reference evidence="9" key="1">
    <citation type="journal article" date="2019" name="Int. J. Syst. Evol. Microbiol.">
        <title>The Global Catalogue of Microorganisms (GCM) 10K type strain sequencing project: providing services to taxonomists for standard genome sequencing and annotation.</title>
        <authorList>
            <consortium name="The Broad Institute Genomics Platform"/>
            <consortium name="The Broad Institute Genome Sequencing Center for Infectious Disease"/>
            <person name="Wu L."/>
            <person name="Ma J."/>
        </authorList>
    </citation>
    <scope>NUCLEOTIDE SEQUENCE [LARGE SCALE GENOMIC DNA]</scope>
    <source>
        <strain evidence="9">CG52</strain>
    </source>
</reference>
<feature type="binding site" evidence="6">
    <location>
        <begin position="16"/>
        <end position="23"/>
    </location>
    <ligand>
        <name>ATP</name>
        <dbReference type="ChEBI" id="CHEBI:30616"/>
    </ligand>
</feature>
<dbReference type="SMART" id="SM00072">
    <property type="entry name" value="GuKc"/>
    <property type="match status" value="1"/>
</dbReference>
<keyword evidence="9" id="KW-1185">Reference proteome</keyword>
<keyword evidence="5 6" id="KW-0067">ATP-binding</keyword>
<keyword evidence="4 6" id="KW-0547">Nucleotide-binding</keyword>
<dbReference type="EMBL" id="JBHUEQ010000004">
    <property type="protein sequence ID" value="MFD1744561.1"/>
    <property type="molecule type" value="Genomic_DNA"/>
</dbReference>
<comment type="catalytic activity">
    <reaction evidence="1 6">
        <text>alpha-D-ribose 1,5-bisphosphate + ATP = 5-phospho-alpha-D-ribose 1-diphosphate + ADP</text>
        <dbReference type="Rhea" id="RHEA:20109"/>
        <dbReference type="ChEBI" id="CHEBI:30616"/>
        <dbReference type="ChEBI" id="CHEBI:58017"/>
        <dbReference type="ChEBI" id="CHEBI:68688"/>
        <dbReference type="ChEBI" id="CHEBI:456216"/>
        <dbReference type="EC" id="2.7.4.23"/>
    </reaction>
</comment>
<evidence type="ECO:0000256" key="5">
    <source>
        <dbReference type="ARBA" id="ARBA00022840"/>
    </source>
</evidence>
<comment type="function">
    <text evidence="6">Catalyzes the phosphorylation of ribose 1,5-bisphosphate to 5-phospho-D-ribosyl alpha-1-diphosphate (PRPP).</text>
</comment>
<dbReference type="InterPro" id="IPR012699">
    <property type="entry name" value="PhnN"/>
</dbReference>
<dbReference type="HAMAP" id="MF_00836">
    <property type="entry name" value="PhnN"/>
    <property type="match status" value="1"/>
</dbReference>
<evidence type="ECO:0000256" key="3">
    <source>
        <dbReference type="ARBA" id="ARBA00022679"/>
    </source>
</evidence>